<dbReference type="AlphaFoldDB" id="A0AAD4GI91"/>
<proteinExistence type="inferred from homology"/>
<dbReference type="SUPFAM" id="SSF50630">
    <property type="entry name" value="Acid proteases"/>
    <property type="match status" value="1"/>
</dbReference>
<feature type="active site" evidence="3">
    <location>
        <position position="103"/>
    </location>
</feature>
<reference evidence="7" key="1">
    <citation type="submission" date="2019-10" db="EMBL/GenBank/DDBJ databases">
        <authorList>
            <consortium name="DOE Joint Genome Institute"/>
            <person name="Kuo A."/>
            <person name="Miyauchi S."/>
            <person name="Kiss E."/>
            <person name="Drula E."/>
            <person name="Kohler A."/>
            <person name="Sanchez-Garcia M."/>
            <person name="Andreopoulos B."/>
            <person name="Barry K.W."/>
            <person name="Bonito G."/>
            <person name="Buee M."/>
            <person name="Carver A."/>
            <person name="Chen C."/>
            <person name="Cichocki N."/>
            <person name="Clum A."/>
            <person name="Culley D."/>
            <person name="Crous P.W."/>
            <person name="Fauchery L."/>
            <person name="Girlanda M."/>
            <person name="Hayes R."/>
            <person name="Keri Z."/>
            <person name="LaButti K."/>
            <person name="Lipzen A."/>
            <person name="Lombard V."/>
            <person name="Magnuson J."/>
            <person name="Maillard F."/>
            <person name="Morin E."/>
            <person name="Murat C."/>
            <person name="Nolan M."/>
            <person name="Ohm R."/>
            <person name="Pangilinan J."/>
            <person name="Pereira M."/>
            <person name="Perotto S."/>
            <person name="Peter M."/>
            <person name="Riley R."/>
            <person name="Sitrit Y."/>
            <person name="Stielow B."/>
            <person name="Szollosi G."/>
            <person name="Zifcakova L."/>
            <person name="Stursova M."/>
            <person name="Spatafora J.W."/>
            <person name="Tedersoo L."/>
            <person name="Vaario L.-M."/>
            <person name="Yamada A."/>
            <person name="Yan M."/>
            <person name="Wang P."/>
            <person name="Xu J."/>
            <person name="Bruns T."/>
            <person name="Baldrian P."/>
            <person name="Vilgalys R."/>
            <person name="Henrissat B."/>
            <person name="Grigoriev I.V."/>
            <person name="Hibbett D."/>
            <person name="Nagy L.G."/>
            <person name="Martin F.M."/>
        </authorList>
    </citation>
    <scope>NUCLEOTIDE SEQUENCE</scope>
    <source>
        <strain evidence="7">BED1</strain>
    </source>
</reference>
<dbReference type="InterPro" id="IPR001461">
    <property type="entry name" value="Aspartic_peptidase_A1"/>
</dbReference>
<dbReference type="Proteomes" id="UP001194468">
    <property type="component" value="Unassembled WGS sequence"/>
</dbReference>
<accession>A0AAD4GI91</accession>
<dbReference type="PANTHER" id="PTHR47966">
    <property type="entry name" value="BETA-SITE APP-CLEAVING ENZYME, ISOFORM A-RELATED"/>
    <property type="match status" value="1"/>
</dbReference>
<dbReference type="PRINTS" id="PR00792">
    <property type="entry name" value="PEPSIN"/>
</dbReference>
<evidence type="ECO:0000259" key="6">
    <source>
        <dbReference type="PROSITE" id="PS51767"/>
    </source>
</evidence>
<dbReference type="Pfam" id="PF00026">
    <property type="entry name" value="Asp"/>
    <property type="match status" value="1"/>
</dbReference>
<reference evidence="7" key="2">
    <citation type="journal article" date="2020" name="Nat. Commun.">
        <title>Large-scale genome sequencing of mycorrhizal fungi provides insights into the early evolution of symbiotic traits.</title>
        <authorList>
            <person name="Miyauchi S."/>
            <person name="Kiss E."/>
            <person name="Kuo A."/>
            <person name="Drula E."/>
            <person name="Kohler A."/>
            <person name="Sanchez-Garcia M."/>
            <person name="Morin E."/>
            <person name="Andreopoulos B."/>
            <person name="Barry K.W."/>
            <person name="Bonito G."/>
            <person name="Buee M."/>
            <person name="Carver A."/>
            <person name="Chen C."/>
            <person name="Cichocki N."/>
            <person name="Clum A."/>
            <person name="Culley D."/>
            <person name="Crous P.W."/>
            <person name="Fauchery L."/>
            <person name="Girlanda M."/>
            <person name="Hayes R.D."/>
            <person name="Keri Z."/>
            <person name="LaButti K."/>
            <person name="Lipzen A."/>
            <person name="Lombard V."/>
            <person name="Magnuson J."/>
            <person name="Maillard F."/>
            <person name="Murat C."/>
            <person name="Nolan M."/>
            <person name="Ohm R.A."/>
            <person name="Pangilinan J."/>
            <person name="Pereira M.F."/>
            <person name="Perotto S."/>
            <person name="Peter M."/>
            <person name="Pfister S."/>
            <person name="Riley R."/>
            <person name="Sitrit Y."/>
            <person name="Stielow J.B."/>
            <person name="Szollosi G."/>
            <person name="Zifcakova L."/>
            <person name="Stursova M."/>
            <person name="Spatafora J.W."/>
            <person name="Tedersoo L."/>
            <person name="Vaario L.M."/>
            <person name="Yamada A."/>
            <person name="Yan M."/>
            <person name="Wang P."/>
            <person name="Xu J."/>
            <person name="Bruns T."/>
            <person name="Baldrian P."/>
            <person name="Vilgalys R."/>
            <person name="Dunand C."/>
            <person name="Henrissat B."/>
            <person name="Grigoriev I.V."/>
            <person name="Hibbett D."/>
            <person name="Nagy L.G."/>
            <person name="Martin F.M."/>
        </authorList>
    </citation>
    <scope>NUCLEOTIDE SEQUENCE</scope>
    <source>
        <strain evidence="7">BED1</strain>
    </source>
</reference>
<evidence type="ECO:0000313" key="8">
    <source>
        <dbReference type="Proteomes" id="UP001194468"/>
    </source>
</evidence>
<keyword evidence="5" id="KW-0732">Signal</keyword>
<dbReference type="PROSITE" id="PS00141">
    <property type="entry name" value="ASP_PROTEASE"/>
    <property type="match status" value="2"/>
</dbReference>
<sequence>MFPAASLLTTLLLALSIAATPVEIRSSPVTLPFAKRINTNGGAIDLVQHDQARAAAIKDRGAAIQSGKVDRRAASIAVTNEAVSYIASVGVGNPATTYDLIVDTGSSNTWVGAGKAYVKTSTSMPTGEAVSVTYGSGSFSGEEYTDTVTLGSGLTITKQSIGVASTSTGFSGVDGILGIGPEDLTQGTLTQEQSTEIPTVTQNLFSQGTISEIVVGVFFAPTTSQTDTNGELTFGGTDSTKITGSITYTPVTTTSPATFYWGINESITYGSTTILSETAGIVDTGTTLILLASNAYTKYQSATGATLDSNTGLLKLTTTQYDALQNLNFNVGAVTYALTPNGQIWPRSLNTYIGGTTGSIYSIVNNLGSPSGQGLDFINGQSFLERFYSVFDTTNNRVGFATTSFTDATTN</sequence>
<evidence type="ECO:0000256" key="5">
    <source>
        <dbReference type="SAM" id="SignalP"/>
    </source>
</evidence>
<feature type="active site" evidence="3">
    <location>
        <position position="283"/>
    </location>
</feature>
<dbReference type="GO" id="GO:0004190">
    <property type="term" value="F:aspartic-type endopeptidase activity"/>
    <property type="evidence" value="ECO:0007669"/>
    <property type="project" value="UniProtKB-KW"/>
</dbReference>
<keyword evidence="4" id="KW-0645">Protease</keyword>
<dbReference type="InterPro" id="IPR001969">
    <property type="entry name" value="Aspartic_peptidase_AS"/>
</dbReference>
<protein>
    <submittedName>
        <fullName evidence="7">Aspartic peptidase domain-containing protein</fullName>
    </submittedName>
</protein>
<feature type="domain" description="Peptidase A1" evidence="6">
    <location>
        <begin position="85"/>
        <end position="401"/>
    </location>
</feature>
<dbReference type="InterPro" id="IPR034164">
    <property type="entry name" value="Pepsin-like_dom"/>
</dbReference>
<dbReference type="Gene3D" id="2.40.70.10">
    <property type="entry name" value="Acid Proteases"/>
    <property type="match status" value="2"/>
</dbReference>
<evidence type="ECO:0000256" key="1">
    <source>
        <dbReference type="ARBA" id="ARBA00007447"/>
    </source>
</evidence>
<name>A0AAD4GI91_BOLED</name>
<dbReference type="CDD" id="cd05471">
    <property type="entry name" value="pepsin_like"/>
    <property type="match status" value="1"/>
</dbReference>
<evidence type="ECO:0000256" key="4">
    <source>
        <dbReference type="RuleBase" id="RU000454"/>
    </source>
</evidence>
<gene>
    <name evidence="7" type="ORF">L210DRAFT_3473597</name>
</gene>
<dbReference type="InterPro" id="IPR021109">
    <property type="entry name" value="Peptidase_aspartic_dom_sf"/>
</dbReference>
<keyword evidence="4" id="KW-0378">Hydrolase</keyword>
<dbReference type="GO" id="GO:0006508">
    <property type="term" value="P:proteolysis"/>
    <property type="evidence" value="ECO:0007669"/>
    <property type="project" value="UniProtKB-KW"/>
</dbReference>
<evidence type="ECO:0000313" key="7">
    <source>
        <dbReference type="EMBL" id="KAF8445662.1"/>
    </source>
</evidence>
<comment type="caution">
    <text evidence="7">The sequence shown here is derived from an EMBL/GenBank/DDBJ whole genome shotgun (WGS) entry which is preliminary data.</text>
</comment>
<organism evidence="7 8">
    <name type="scientific">Boletus edulis BED1</name>
    <dbReference type="NCBI Taxonomy" id="1328754"/>
    <lineage>
        <taxon>Eukaryota</taxon>
        <taxon>Fungi</taxon>
        <taxon>Dikarya</taxon>
        <taxon>Basidiomycota</taxon>
        <taxon>Agaricomycotina</taxon>
        <taxon>Agaricomycetes</taxon>
        <taxon>Agaricomycetidae</taxon>
        <taxon>Boletales</taxon>
        <taxon>Boletineae</taxon>
        <taxon>Boletaceae</taxon>
        <taxon>Boletoideae</taxon>
        <taxon>Boletus</taxon>
    </lineage>
</organism>
<keyword evidence="2 4" id="KW-0064">Aspartyl protease</keyword>
<dbReference type="PROSITE" id="PS51767">
    <property type="entry name" value="PEPTIDASE_A1"/>
    <property type="match status" value="1"/>
</dbReference>
<feature type="signal peptide" evidence="5">
    <location>
        <begin position="1"/>
        <end position="19"/>
    </location>
</feature>
<keyword evidence="8" id="KW-1185">Reference proteome</keyword>
<comment type="similarity">
    <text evidence="1 4">Belongs to the peptidase A1 family.</text>
</comment>
<dbReference type="EMBL" id="WHUW01000005">
    <property type="protein sequence ID" value="KAF8445662.1"/>
    <property type="molecule type" value="Genomic_DNA"/>
</dbReference>
<dbReference type="PANTHER" id="PTHR47966:SF51">
    <property type="entry name" value="BETA-SITE APP-CLEAVING ENZYME, ISOFORM A-RELATED"/>
    <property type="match status" value="1"/>
</dbReference>
<evidence type="ECO:0000256" key="2">
    <source>
        <dbReference type="ARBA" id="ARBA00022750"/>
    </source>
</evidence>
<feature type="chain" id="PRO_5042284996" evidence="5">
    <location>
        <begin position="20"/>
        <end position="411"/>
    </location>
</feature>
<dbReference type="InterPro" id="IPR033121">
    <property type="entry name" value="PEPTIDASE_A1"/>
</dbReference>
<evidence type="ECO:0000256" key="3">
    <source>
        <dbReference type="PIRSR" id="PIRSR601461-1"/>
    </source>
</evidence>